<organism evidence="1 2">
    <name type="scientific">Agrocybe pediades</name>
    <dbReference type="NCBI Taxonomy" id="84607"/>
    <lineage>
        <taxon>Eukaryota</taxon>
        <taxon>Fungi</taxon>
        <taxon>Dikarya</taxon>
        <taxon>Basidiomycota</taxon>
        <taxon>Agaricomycotina</taxon>
        <taxon>Agaricomycetes</taxon>
        <taxon>Agaricomycetidae</taxon>
        <taxon>Agaricales</taxon>
        <taxon>Agaricineae</taxon>
        <taxon>Strophariaceae</taxon>
        <taxon>Agrocybe</taxon>
    </lineage>
</organism>
<dbReference type="Proteomes" id="UP000521872">
    <property type="component" value="Unassembled WGS sequence"/>
</dbReference>
<protein>
    <submittedName>
        <fullName evidence="1">Uncharacterized protein</fullName>
    </submittedName>
</protein>
<comment type="caution">
    <text evidence="1">The sequence shown here is derived from an EMBL/GenBank/DDBJ whole genome shotgun (WGS) entry which is preliminary data.</text>
</comment>
<reference evidence="1 2" key="1">
    <citation type="submission" date="2019-12" db="EMBL/GenBank/DDBJ databases">
        <authorList>
            <person name="Floudas D."/>
            <person name="Bentzer J."/>
            <person name="Ahren D."/>
            <person name="Johansson T."/>
            <person name="Persson P."/>
            <person name="Tunlid A."/>
        </authorList>
    </citation>
    <scope>NUCLEOTIDE SEQUENCE [LARGE SCALE GENOMIC DNA]</scope>
    <source>
        <strain evidence="1 2">CBS 102.39</strain>
    </source>
</reference>
<name>A0A8H4QMY9_9AGAR</name>
<evidence type="ECO:0000313" key="1">
    <source>
        <dbReference type="EMBL" id="KAF4613839.1"/>
    </source>
</evidence>
<sequence>MFELYDECPFELDWQESRLLAARKLSEAGIPCMIYAEDALAHAHFVPTYQFGLHIVVADSNKDLAAAVIARTLHYKPYTGGREHYHESIFADASLPLVYPYSVHLEITPASPVDGPHMILVHPQSFFNLAVDDYSRSISLPPFPDNIRFPTLTAFLDSLYDTIVDPSSGHRSRTGTRDHNTWVSYLFGYTIRQPFFLPNGDLKPEIVELKNSLRPENQFAFDQALRDKFSVKEAFHVRREVFRQMGRLDLANRPPPTRPPGNRAPIERLKALTEAMASETTGPDRSVSQA</sequence>
<dbReference type="AlphaFoldDB" id="A0A8H4QMY9"/>
<keyword evidence="2" id="KW-1185">Reference proteome</keyword>
<evidence type="ECO:0000313" key="2">
    <source>
        <dbReference type="Proteomes" id="UP000521872"/>
    </source>
</evidence>
<gene>
    <name evidence="1" type="ORF">D9613_008094</name>
</gene>
<dbReference type="EMBL" id="JAACJL010000045">
    <property type="protein sequence ID" value="KAF4613839.1"/>
    <property type="molecule type" value="Genomic_DNA"/>
</dbReference>
<proteinExistence type="predicted"/>
<accession>A0A8H4QMY9</accession>